<organism evidence="2 3">
    <name type="scientific">Pyxicephalus adspersus</name>
    <name type="common">African bullfrog</name>
    <dbReference type="NCBI Taxonomy" id="30357"/>
    <lineage>
        <taxon>Eukaryota</taxon>
        <taxon>Metazoa</taxon>
        <taxon>Chordata</taxon>
        <taxon>Craniata</taxon>
        <taxon>Vertebrata</taxon>
        <taxon>Euteleostomi</taxon>
        <taxon>Amphibia</taxon>
        <taxon>Batrachia</taxon>
        <taxon>Anura</taxon>
        <taxon>Neobatrachia</taxon>
        <taxon>Ranoidea</taxon>
        <taxon>Pyxicephalidae</taxon>
        <taxon>Pyxicephalinae</taxon>
        <taxon>Pyxicephalus</taxon>
    </lineage>
</organism>
<gene>
    <name evidence="2" type="ORF">GDO54_008208</name>
</gene>
<dbReference type="EMBL" id="DYDO01000003">
    <property type="protein sequence ID" value="DBA27743.1"/>
    <property type="molecule type" value="Genomic_DNA"/>
</dbReference>
<evidence type="ECO:0000256" key="1">
    <source>
        <dbReference type="SAM" id="MobiDB-lite"/>
    </source>
</evidence>
<name>A0AAV3AZR4_PYXAD</name>
<keyword evidence="3" id="KW-1185">Reference proteome</keyword>
<evidence type="ECO:0000313" key="2">
    <source>
        <dbReference type="EMBL" id="DBA27743.1"/>
    </source>
</evidence>
<evidence type="ECO:0000313" key="3">
    <source>
        <dbReference type="Proteomes" id="UP001181693"/>
    </source>
</evidence>
<comment type="caution">
    <text evidence="2">The sequence shown here is derived from an EMBL/GenBank/DDBJ whole genome shotgun (WGS) entry which is preliminary data.</text>
</comment>
<protein>
    <submittedName>
        <fullName evidence="2">Uncharacterized protein</fullName>
    </submittedName>
</protein>
<sequence length="85" mass="9688">MQLHHTHNTLAITESCSGMYNEKSSQTRKFPKFPVTKGQTTKRSVGSGTRQRFLLTPAKIGAPYRQRRGIQVLLLQQDLFRVALM</sequence>
<proteinExistence type="predicted"/>
<feature type="region of interest" description="Disordered" evidence="1">
    <location>
        <begin position="23"/>
        <end position="48"/>
    </location>
</feature>
<accession>A0AAV3AZR4</accession>
<reference evidence="2" key="1">
    <citation type="thesis" date="2020" institute="ProQuest LLC" country="789 East Eisenhower Parkway, Ann Arbor, MI, USA">
        <title>Comparative Genomics and Chromosome Evolution.</title>
        <authorList>
            <person name="Mudd A.B."/>
        </authorList>
    </citation>
    <scope>NUCLEOTIDE SEQUENCE</scope>
    <source>
        <strain evidence="2">1538</strain>
        <tissue evidence="2">Blood</tissue>
    </source>
</reference>
<feature type="compositionally biased region" description="Polar residues" evidence="1">
    <location>
        <begin position="37"/>
        <end position="48"/>
    </location>
</feature>
<dbReference type="AlphaFoldDB" id="A0AAV3AZR4"/>
<dbReference type="Proteomes" id="UP001181693">
    <property type="component" value="Unassembled WGS sequence"/>
</dbReference>